<comment type="caution">
    <text evidence="2">The sequence shown here is derived from an EMBL/GenBank/DDBJ whole genome shotgun (WGS) entry which is preliminary data.</text>
</comment>
<dbReference type="RefSeq" id="WP_011976415.1">
    <property type="nucleotide sequence ID" value="NZ_JACDUL010000002.1"/>
</dbReference>
<dbReference type="AlphaFoldDB" id="A0A7J9PES5"/>
<dbReference type="InterPro" id="IPR011604">
    <property type="entry name" value="PDDEXK-like_dom_sf"/>
</dbReference>
<dbReference type="EMBL" id="JACDUL010000002">
    <property type="protein sequence ID" value="MBA2861765.1"/>
    <property type="molecule type" value="Genomic_DNA"/>
</dbReference>
<accession>A0A7J9PES5</accession>
<evidence type="ECO:0000313" key="3">
    <source>
        <dbReference type="Proteomes" id="UP000533207"/>
    </source>
</evidence>
<evidence type="ECO:0000259" key="1">
    <source>
        <dbReference type="Pfam" id="PF12705"/>
    </source>
</evidence>
<name>A0A7J9PES5_METMI</name>
<protein>
    <recommendedName>
        <fullName evidence="1">PD-(D/E)XK endonuclease-like domain-containing protein</fullName>
    </recommendedName>
</protein>
<dbReference type="InterPro" id="IPR038726">
    <property type="entry name" value="PDDEXK_AddAB-type"/>
</dbReference>
<sequence length="876" mass="102444">MGFQAVKSVDELYNGVKPKKIVLTNDAALATALNKRIDKPMIGKFAYTSQEIAQKFIPTYFDEQKLSKTDVILKISKDFGYDIKSVHSAVEKIVEIKKHSRNVSKYINSYEKRILDKYNSLATTENTLEKFDFYKHFKNYSEDEVAVIGFENFSKIDKLALPKNFTKISPFKEEPKDLENFYLFKNENEISDRISNIINPENQNDFSIILNTESTILDILKAKLYKKGINLNVKEYLHENLNLRSILNLLTLSFQINELYLRDLAPYFEMFNIGTSEGYSNYTLKDYSENVNTDENFNKLCEFLKNISEYRFLDLLTFLNDFEIEIPYEFKKTLQKLEIYDKKVTYQNIQNLTYYIDNFDVEIGNSKSGVLLIDAKNSVYVDKPVCIYVNIDSSWTKDVKKAPYISKKDEEQKNLSNFQILLSQGQLQYYFVPEFKNGEKTIPCFYFNQIFEKEIESFRDEIFNVKILSNGKNSMIEEFSEDFESKEPITKHIFSQSSLNNFVLCPKIYEISRIYRSDSKNYHVKGNLLHEFAEFYVNYPEVVNGKGYEYFAEILSNEYSKLIDILLKDLEKTEFLIAIKNTVEFIDSTTFDFESTFNLESKKQNENFLSRLFEMPLFRKNTEVYFEDLNFGLNGFIDLLIDNSTILDYKSSKSVKSASKILKLCNIKKLGSEIDFQPMVYLLKLRTENPNKNLSFKYYFFLGNKNKVLDGTGHFDENIVDIMYYPTSFNDFVLSDEGFELALGSKERMNFVNTVSKEYILEYFTKNPFNSEMTNEFLETHKFGFLEHILAYSPKKTVEKGALSFYKELLNIKNGTSRAVSKAVFFKDDLDNFEEFLKGKIEEVKLYSGLGYPYLPIVSELCKNCEYSDICLKRGD</sequence>
<proteinExistence type="predicted"/>
<reference evidence="2 3" key="1">
    <citation type="submission" date="2020-07" db="EMBL/GenBank/DDBJ databases">
        <title>Genomic Encyclopedia of Type Strains, Phase IV (KMG-V): Genome sequencing to study the core and pangenomes of soil and plant-associated prokaryotes.</title>
        <authorList>
            <person name="Whitman W."/>
        </authorList>
    </citation>
    <scope>NUCLEOTIDE SEQUENCE [LARGE SCALE GENOMIC DNA]</scope>
    <source>
        <strain evidence="2 3">C8</strain>
    </source>
</reference>
<evidence type="ECO:0000313" key="2">
    <source>
        <dbReference type="EMBL" id="MBA2861765.1"/>
    </source>
</evidence>
<dbReference type="Gene3D" id="3.90.320.10">
    <property type="match status" value="1"/>
</dbReference>
<gene>
    <name evidence="2" type="ORF">HNP90_000644</name>
</gene>
<dbReference type="Pfam" id="PF12705">
    <property type="entry name" value="PDDEXK_1"/>
    <property type="match status" value="1"/>
</dbReference>
<dbReference type="Proteomes" id="UP000533207">
    <property type="component" value="Unassembled WGS sequence"/>
</dbReference>
<organism evidence="2 3">
    <name type="scientific">Methanococcus maripaludis</name>
    <name type="common">Methanococcus deltae</name>
    <dbReference type="NCBI Taxonomy" id="39152"/>
    <lineage>
        <taxon>Archaea</taxon>
        <taxon>Methanobacteriati</taxon>
        <taxon>Methanobacteriota</taxon>
        <taxon>Methanomada group</taxon>
        <taxon>Methanococci</taxon>
        <taxon>Methanococcales</taxon>
        <taxon>Methanococcaceae</taxon>
        <taxon>Methanococcus</taxon>
    </lineage>
</organism>
<feature type="domain" description="PD-(D/E)XK endonuclease-like" evidence="1">
    <location>
        <begin position="494"/>
        <end position="871"/>
    </location>
</feature>